<gene>
    <name evidence="6" type="ORF">DBZ36_19310</name>
</gene>
<keyword evidence="3" id="KW-0472">Membrane</keyword>
<accession>A0A420E688</accession>
<keyword evidence="7" id="KW-1185">Reference proteome</keyword>
<sequence length="380" mass="42327">MDLLLILTYTGICIAIFKIFNIPLNKWTVPTAILGGIVLIGALLVIMNYNHPFSANARQAFVSIPIMPAVRGMVVDVPVEVESKYEKGETLFQIDPRPYQAIVDQKQAQLATAINEVPQLEADWFAAKARSESTEADRDRAKQSYERYETGRKKGGANSPFSELEVENRKQLFLSAEASLANSKAQERSAELAFKSNINGENTQVAILRAELDKALFDLEQTTVKAPVDGIVAQLTLRRGMMAVPAPLRPVISFVPSEDPVIIGAFWENSLNRLKEGDEAEFIVTALPGKVFKGKVKRIIPTISEGEYQAHGNLIGTSKLFMHSRAIVSITPDPEFAEYDFPLGISAQVAIYTEHFHHVSIIRKILLRMQGWVNYLFPFH</sequence>
<evidence type="ECO:0000313" key="7">
    <source>
        <dbReference type="Proteomes" id="UP000286482"/>
    </source>
</evidence>
<comment type="similarity">
    <text evidence="1">Belongs to the membrane fusion protein (MFP) (TC 8.A.1) family.</text>
</comment>
<feature type="transmembrane region" description="Helical" evidence="3">
    <location>
        <begin position="31"/>
        <end position="49"/>
    </location>
</feature>
<evidence type="ECO:0000256" key="3">
    <source>
        <dbReference type="SAM" id="Phobius"/>
    </source>
</evidence>
<dbReference type="AlphaFoldDB" id="A0A420E688"/>
<dbReference type="Gene3D" id="2.40.30.170">
    <property type="match status" value="1"/>
</dbReference>
<keyword evidence="3" id="KW-0812">Transmembrane</keyword>
<dbReference type="RefSeq" id="WP_120356623.1">
    <property type="nucleotide sequence ID" value="NZ_RAQO01000012.1"/>
</dbReference>
<feature type="domain" description="Multidrug resistance protein MdtA-like barrel-sandwich hybrid" evidence="4">
    <location>
        <begin position="66"/>
        <end position="243"/>
    </location>
</feature>
<comment type="caution">
    <text evidence="6">The sequence shown here is derived from an EMBL/GenBank/DDBJ whole genome shotgun (WGS) entry which is preliminary data.</text>
</comment>
<feature type="transmembrane region" description="Helical" evidence="3">
    <location>
        <begin position="6"/>
        <end position="24"/>
    </location>
</feature>
<evidence type="ECO:0000256" key="1">
    <source>
        <dbReference type="ARBA" id="ARBA00009477"/>
    </source>
</evidence>
<reference evidence="6 7" key="1">
    <citation type="submission" date="2018-09" db="EMBL/GenBank/DDBJ databases">
        <authorList>
            <person name="Wang Z."/>
        </authorList>
    </citation>
    <scope>NUCLEOTIDE SEQUENCE [LARGE SCALE GENOMIC DNA]</scope>
    <source>
        <strain evidence="6 7">ALS 81</strain>
    </source>
</reference>
<dbReference type="InterPro" id="IPR058792">
    <property type="entry name" value="Beta-barrel_RND_2"/>
</dbReference>
<organism evidence="6 7">
    <name type="scientific">Alginatibacterium sediminis</name>
    <dbReference type="NCBI Taxonomy" id="2164068"/>
    <lineage>
        <taxon>Bacteria</taxon>
        <taxon>Pseudomonadati</taxon>
        <taxon>Pseudomonadota</taxon>
        <taxon>Gammaproteobacteria</taxon>
        <taxon>Alteromonadales</taxon>
        <taxon>Alteromonadaceae</taxon>
        <taxon>Alginatibacterium</taxon>
    </lineage>
</organism>
<evidence type="ECO:0000256" key="2">
    <source>
        <dbReference type="SAM" id="MobiDB-lite"/>
    </source>
</evidence>
<feature type="region of interest" description="Disordered" evidence="2">
    <location>
        <begin position="131"/>
        <end position="160"/>
    </location>
</feature>
<dbReference type="InterPro" id="IPR050739">
    <property type="entry name" value="MFP"/>
</dbReference>
<dbReference type="PANTHER" id="PTHR30386:SF18">
    <property type="entry name" value="INNER MEMBRANE PROTEIN YIAV-RELATED"/>
    <property type="match status" value="1"/>
</dbReference>
<dbReference type="Pfam" id="PF25917">
    <property type="entry name" value="BSH_RND"/>
    <property type="match status" value="1"/>
</dbReference>
<dbReference type="Proteomes" id="UP000286482">
    <property type="component" value="Unassembled WGS sequence"/>
</dbReference>
<dbReference type="Pfam" id="PF25954">
    <property type="entry name" value="Beta-barrel_RND_2"/>
    <property type="match status" value="1"/>
</dbReference>
<dbReference type="SUPFAM" id="SSF111369">
    <property type="entry name" value="HlyD-like secretion proteins"/>
    <property type="match status" value="2"/>
</dbReference>
<dbReference type="OrthoDB" id="286173at2"/>
<dbReference type="PANTHER" id="PTHR30386">
    <property type="entry name" value="MEMBRANE FUSION SUBUNIT OF EMRAB-TOLC MULTIDRUG EFFLUX PUMP"/>
    <property type="match status" value="1"/>
</dbReference>
<proteinExistence type="inferred from homology"/>
<dbReference type="InterPro" id="IPR058625">
    <property type="entry name" value="MdtA-like_BSH"/>
</dbReference>
<evidence type="ECO:0000259" key="5">
    <source>
        <dbReference type="Pfam" id="PF25954"/>
    </source>
</evidence>
<dbReference type="EMBL" id="RAQO01000012">
    <property type="protein sequence ID" value="RKF13210.1"/>
    <property type="molecule type" value="Genomic_DNA"/>
</dbReference>
<protein>
    <submittedName>
        <fullName evidence="6">HlyD family secretion protein</fullName>
    </submittedName>
</protein>
<dbReference type="Gene3D" id="1.10.287.470">
    <property type="entry name" value="Helix hairpin bin"/>
    <property type="match status" value="1"/>
</dbReference>
<evidence type="ECO:0000313" key="6">
    <source>
        <dbReference type="EMBL" id="RKF13210.1"/>
    </source>
</evidence>
<feature type="compositionally biased region" description="Basic and acidic residues" evidence="2">
    <location>
        <begin position="131"/>
        <end position="152"/>
    </location>
</feature>
<evidence type="ECO:0000259" key="4">
    <source>
        <dbReference type="Pfam" id="PF25917"/>
    </source>
</evidence>
<feature type="domain" description="CusB-like beta-barrel" evidence="5">
    <location>
        <begin position="266"/>
        <end position="305"/>
    </location>
</feature>
<dbReference type="Gene3D" id="2.40.50.100">
    <property type="match status" value="1"/>
</dbReference>
<keyword evidence="3" id="KW-1133">Transmembrane helix</keyword>
<name>A0A420E688_9ALTE</name>